<dbReference type="RefSeq" id="WP_073147392.1">
    <property type="nucleotide sequence ID" value="NZ_FRAG01000007.1"/>
</dbReference>
<keyword evidence="6 11" id="KW-0808">Transferase</keyword>
<comment type="pathway">
    <text evidence="11">Cofactor biosynthesis; biotin biosynthesis; 7,8-diaminononanoate from 8-amino-7-oxononanoate (SAM route): step 1/1.</text>
</comment>
<keyword evidence="7 11" id="KW-0949">S-adenosyl-L-methionine</keyword>
<dbReference type="InterPro" id="IPR015424">
    <property type="entry name" value="PyrdxlP-dep_Trfase"/>
</dbReference>
<dbReference type="FunFam" id="3.40.640.10:FF:000078">
    <property type="entry name" value="Adenosylmethionine-8-amino-7-oxononanoate aminotransferase"/>
    <property type="match status" value="1"/>
</dbReference>
<dbReference type="InterPro" id="IPR049704">
    <property type="entry name" value="Aminotrans_3_PPA_site"/>
</dbReference>
<proteinExistence type="inferred from homology"/>
<dbReference type="CDD" id="cd00610">
    <property type="entry name" value="OAT_like"/>
    <property type="match status" value="1"/>
</dbReference>
<keyword evidence="8 11" id="KW-0093">Biotin biosynthesis</keyword>
<dbReference type="Gene3D" id="3.40.640.10">
    <property type="entry name" value="Type I PLP-dependent aspartate aminotransferase-like (Major domain)"/>
    <property type="match status" value="1"/>
</dbReference>
<dbReference type="PIRSF" id="PIRSF000521">
    <property type="entry name" value="Transaminase_4ab_Lys_Orn"/>
    <property type="match status" value="1"/>
</dbReference>
<dbReference type="Proteomes" id="UP000184465">
    <property type="component" value="Unassembled WGS sequence"/>
</dbReference>
<evidence type="ECO:0000256" key="6">
    <source>
        <dbReference type="ARBA" id="ARBA00022679"/>
    </source>
</evidence>
<dbReference type="InterPro" id="IPR005815">
    <property type="entry name" value="BioA"/>
</dbReference>
<dbReference type="GO" id="GO:0030170">
    <property type="term" value="F:pyridoxal phosphate binding"/>
    <property type="evidence" value="ECO:0007669"/>
    <property type="project" value="UniProtKB-UniRule"/>
</dbReference>
<evidence type="ECO:0000256" key="3">
    <source>
        <dbReference type="ARBA" id="ARBA00011738"/>
    </source>
</evidence>
<keyword evidence="9 11" id="KW-0663">Pyridoxal phosphate</keyword>
<evidence type="ECO:0000256" key="5">
    <source>
        <dbReference type="ARBA" id="ARBA00022576"/>
    </source>
</evidence>
<keyword evidence="4 11" id="KW-0963">Cytoplasm</keyword>
<feature type="site" description="Participates in the substrate recognition with KAPA and in a stacking interaction with the adenine ring of SAM" evidence="11">
    <location>
        <position position="16"/>
    </location>
</feature>
<sequence length="449" mass="51351">MESLQSKDLKYIWHPCSQMKDYEDFPPIVIDRGEGVFLYDIQGRRYLDAVSSWWVNLFGHSNRRINRAIANQVDKLEHVIFANFSHKPAIELAERMVNIAPRGLTKVFFADNGSSAIEVAIKLSFQYFQQTGKPKKTKFIAITDAYHGETLGALSVGAIDLYSKIYKPLLLNTYKVEGPDCFRCKYGLNRDTCNAQCFEYMERAIEKNHEEIAGAIIEPMVQGAAGMKIYSPVYLKKLREICDRYDIHFIADEIAVGFGRTGKMYACEHAEVSPDIMCVSKGLTAGYLPLSLTLMTDEIYDAFYDEYTTLKAFLHSHSYTGNPIGCAVACETLNIFEDENILEKNKMKSRIIKQKVQEYLMDIPYVGEFRQLGMIGAVELVKDKETKEGFDWKERVGYKIYKNALKHGVLLRPLGNVVYFMPPYVINEEEIDLMIDVARKSVKEYFGII</sequence>
<dbReference type="GO" id="GO:0009102">
    <property type="term" value="P:biotin biosynthetic process"/>
    <property type="evidence" value="ECO:0007669"/>
    <property type="project" value="UniProtKB-UniRule"/>
</dbReference>
<evidence type="ECO:0000313" key="13">
    <source>
        <dbReference type="Proteomes" id="UP000184465"/>
    </source>
</evidence>
<dbReference type="PROSITE" id="PS00600">
    <property type="entry name" value="AA_TRANSFER_CLASS_3"/>
    <property type="match status" value="1"/>
</dbReference>
<evidence type="ECO:0000256" key="7">
    <source>
        <dbReference type="ARBA" id="ARBA00022691"/>
    </source>
</evidence>
<gene>
    <name evidence="11" type="primary">bioA</name>
    <name evidence="12" type="ORF">SAMN02745912_00895</name>
</gene>
<dbReference type="EMBL" id="FRAG01000007">
    <property type="protein sequence ID" value="SHJ73386.1"/>
    <property type="molecule type" value="Genomic_DNA"/>
</dbReference>
<comment type="catalytic activity">
    <reaction evidence="11">
        <text>(8S)-8-amino-7-oxononanoate + S-adenosyl-L-methionine = S-adenosyl-4-methylsulfanyl-2-oxobutanoate + (7R,8S)-7,8-diammoniononanoate</text>
        <dbReference type="Rhea" id="RHEA:16861"/>
        <dbReference type="ChEBI" id="CHEBI:16490"/>
        <dbReference type="ChEBI" id="CHEBI:59789"/>
        <dbReference type="ChEBI" id="CHEBI:149468"/>
        <dbReference type="ChEBI" id="CHEBI:149469"/>
        <dbReference type="EC" id="2.6.1.62"/>
    </reaction>
</comment>
<feature type="binding site" evidence="11">
    <location>
        <position position="316"/>
    </location>
    <ligand>
        <name>substrate</name>
    </ligand>
</feature>
<feature type="binding site" evidence="11">
    <location>
        <position position="146"/>
    </location>
    <ligand>
        <name>substrate</name>
    </ligand>
</feature>
<evidence type="ECO:0000313" key="12">
    <source>
        <dbReference type="EMBL" id="SHJ73386.1"/>
    </source>
</evidence>
<dbReference type="PANTHER" id="PTHR42684">
    <property type="entry name" value="ADENOSYLMETHIONINE-8-AMINO-7-OXONONANOATE AMINOTRANSFERASE"/>
    <property type="match status" value="1"/>
</dbReference>
<comment type="subunit">
    <text evidence="3 11">Homodimer.</text>
</comment>
<dbReference type="InterPro" id="IPR015421">
    <property type="entry name" value="PyrdxlP-dep_Trfase_major"/>
</dbReference>
<comment type="function">
    <text evidence="11">Catalyzes the transfer of the alpha-amino group from S-adenosyl-L-methionine (SAM) to 7-keto-8-aminopelargonic acid (KAPA) to form 7,8-diaminopelargonic acid (DAPA). It is the only aminotransferase known to utilize SAM as an amino donor.</text>
</comment>
<keyword evidence="13" id="KW-1185">Reference proteome</keyword>
<comment type="similarity">
    <text evidence="10 11">Belongs to the class-III pyridoxal-phosphate-dependent aminotransferase family. BioA subfamily.</text>
</comment>
<evidence type="ECO:0000256" key="2">
    <source>
        <dbReference type="ARBA" id="ARBA00004496"/>
    </source>
</evidence>
<comment type="cofactor">
    <cofactor evidence="1 11">
        <name>pyridoxal 5'-phosphate</name>
        <dbReference type="ChEBI" id="CHEBI:597326"/>
    </cofactor>
</comment>
<feature type="binding site" evidence="11">
    <location>
        <begin position="113"/>
        <end position="114"/>
    </location>
    <ligand>
        <name>pyridoxal 5'-phosphate</name>
        <dbReference type="ChEBI" id="CHEBI:597326"/>
    </ligand>
</feature>
<dbReference type="Gene3D" id="3.90.1150.10">
    <property type="entry name" value="Aspartate Aminotransferase, domain 1"/>
    <property type="match status" value="1"/>
</dbReference>
<feature type="binding site" evidence="11">
    <location>
        <position position="281"/>
    </location>
    <ligand>
        <name>substrate</name>
    </ligand>
</feature>
<feature type="modified residue" description="N6-(pyridoxal phosphate)lysine" evidence="11">
    <location>
        <position position="281"/>
    </location>
</feature>
<dbReference type="InterPro" id="IPR005814">
    <property type="entry name" value="Aminotrans_3"/>
</dbReference>
<dbReference type="GO" id="GO:0005737">
    <property type="term" value="C:cytoplasm"/>
    <property type="evidence" value="ECO:0007669"/>
    <property type="project" value="UniProtKB-SubCell"/>
</dbReference>
<dbReference type="UniPathway" id="UPA00078">
    <property type="reaction ID" value="UER00160"/>
</dbReference>
<reference evidence="12 13" key="1">
    <citation type="submission" date="2016-11" db="EMBL/GenBank/DDBJ databases">
        <authorList>
            <person name="Jaros S."/>
            <person name="Januszkiewicz K."/>
            <person name="Wedrychowicz H."/>
        </authorList>
    </citation>
    <scope>NUCLEOTIDE SEQUENCE [LARGE SCALE GENOMIC DNA]</scope>
    <source>
        <strain evidence="12 13">DSM 15212</strain>
    </source>
</reference>
<dbReference type="PANTHER" id="PTHR42684:SF17">
    <property type="entry name" value="ADENOSYLMETHIONINE-8-AMINO-7-OXONONANOATE AMINOTRANSFERASE"/>
    <property type="match status" value="1"/>
</dbReference>
<dbReference type="EC" id="2.6.1.62" evidence="11"/>
<evidence type="ECO:0000256" key="11">
    <source>
        <dbReference type="HAMAP-Rule" id="MF_00834"/>
    </source>
</evidence>
<evidence type="ECO:0000256" key="10">
    <source>
        <dbReference type="ARBA" id="ARBA00060970"/>
    </source>
</evidence>
<dbReference type="HAMAP" id="MF_00834">
    <property type="entry name" value="BioA"/>
    <property type="match status" value="1"/>
</dbReference>
<dbReference type="AlphaFoldDB" id="A0A1M6LQA8"/>
<evidence type="ECO:0000256" key="8">
    <source>
        <dbReference type="ARBA" id="ARBA00022756"/>
    </source>
</evidence>
<comment type="subcellular location">
    <subcellularLocation>
        <location evidence="2 11">Cytoplasm</location>
    </subcellularLocation>
</comment>
<feature type="binding site" evidence="11">
    <location>
        <position position="252"/>
    </location>
    <ligand>
        <name>pyridoxal 5'-phosphate</name>
        <dbReference type="ChEBI" id="CHEBI:597326"/>
    </ligand>
</feature>
<dbReference type="InterPro" id="IPR015422">
    <property type="entry name" value="PyrdxlP-dep_Trfase_small"/>
</dbReference>
<dbReference type="SUPFAM" id="SSF53383">
    <property type="entry name" value="PLP-dependent transferases"/>
    <property type="match status" value="1"/>
</dbReference>
<feature type="binding site" evidence="11">
    <location>
        <position position="412"/>
    </location>
    <ligand>
        <name>substrate</name>
    </ligand>
</feature>
<keyword evidence="5 11" id="KW-0032">Aminotransferase</keyword>
<dbReference type="NCBIfam" id="NF004624">
    <property type="entry name" value="PRK05964.1"/>
    <property type="match status" value="1"/>
</dbReference>
<dbReference type="STRING" id="1121301.SAMN02745912_00895"/>
<organism evidence="12 13">
    <name type="scientific">Paramaledivibacter caminithermalis (strain DSM 15212 / CIP 107654 / DViRD3)</name>
    <name type="common">Clostridium caminithermale</name>
    <dbReference type="NCBI Taxonomy" id="1121301"/>
    <lineage>
        <taxon>Bacteria</taxon>
        <taxon>Bacillati</taxon>
        <taxon>Bacillota</taxon>
        <taxon>Clostridia</taxon>
        <taxon>Peptostreptococcales</taxon>
        <taxon>Caminicellaceae</taxon>
        <taxon>Paramaledivibacter</taxon>
    </lineage>
</organism>
<dbReference type="Pfam" id="PF00202">
    <property type="entry name" value="Aminotran_3"/>
    <property type="match status" value="1"/>
</dbReference>
<feature type="binding site" evidence="11">
    <location>
        <begin position="317"/>
        <end position="318"/>
    </location>
    <ligand>
        <name>pyridoxal 5'-phosphate</name>
        <dbReference type="ChEBI" id="CHEBI:597326"/>
    </ligand>
</feature>
<feature type="binding site" evidence="11">
    <location>
        <position position="53"/>
    </location>
    <ligand>
        <name>substrate</name>
    </ligand>
</feature>
<evidence type="ECO:0000256" key="4">
    <source>
        <dbReference type="ARBA" id="ARBA00022490"/>
    </source>
</evidence>
<dbReference type="NCBIfam" id="TIGR00508">
    <property type="entry name" value="bioA"/>
    <property type="match status" value="1"/>
</dbReference>
<dbReference type="GO" id="GO:0004015">
    <property type="term" value="F:adenosylmethionine-8-amino-7-oxononanoate transaminase activity"/>
    <property type="evidence" value="ECO:0007669"/>
    <property type="project" value="UniProtKB-UniRule"/>
</dbReference>
<accession>A0A1M6LQA8</accession>
<protein>
    <recommendedName>
        <fullName evidence="11">Adenosylmethionine-8-amino-7-oxononanoate aminotransferase</fullName>
        <ecNumber evidence="11">2.6.1.62</ecNumber>
    </recommendedName>
    <alternativeName>
        <fullName evidence="11">7,8-diamino-pelargonic acid aminotransferase</fullName>
        <shortName evidence="11">DAPA AT</shortName>
        <shortName evidence="11">DAPA aminotransferase</shortName>
    </alternativeName>
    <alternativeName>
        <fullName evidence="11">7,8-diaminononanoate synthase</fullName>
        <shortName evidence="11">DANS</shortName>
    </alternativeName>
    <alternativeName>
        <fullName evidence="11">Diaminopelargonic acid synthase</fullName>
    </alternativeName>
</protein>
<evidence type="ECO:0000256" key="1">
    <source>
        <dbReference type="ARBA" id="ARBA00001933"/>
    </source>
</evidence>
<name>A0A1M6LQA8_PARC5</name>
<dbReference type="OrthoDB" id="9801052at2"/>
<evidence type="ECO:0000256" key="9">
    <source>
        <dbReference type="ARBA" id="ARBA00022898"/>
    </source>
</evidence>